<dbReference type="Proteomes" id="UP001497480">
    <property type="component" value="Unassembled WGS sequence"/>
</dbReference>
<dbReference type="AlphaFoldDB" id="A0AAV1WDT9"/>
<sequence length="81" mass="9194">MFERKLGCHVSWTRGQSVRLASQSSEHLWLPTVEGLRAAAPSISDWPSEPSYLNHHIFVYRIGPPRANISNLDHYPILGKN</sequence>
<comment type="caution">
    <text evidence="1">The sequence shown here is derived from an EMBL/GenBank/DDBJ whole genome shotgun (WGS) entry which is preliminary data.</text>
</comment>
<dbReference type="EMBL" id="CAXHTB010000006">
    <property type="protein sequence ID" value="CAL0307460.1"/>
    <property type="molecule type" value="Genomic_DNA"/>
</dbReference>
<organism evidence="1 2">
    <name type="scientific">Lupinus luteus</name>
    <name type="common">European yellow lupine</name>
    <dbReference type="NCBI Taxonomy" id="3873"/>
    <lineage>
        <taxon>Eukaryota</taxon>
        <taxon>Viridiplantae</taxon>
        <taxon>Streptophyta</taxon>
        <taxon>Embryophyta</taxon>
        <taxon>Tracheophyta</taxon>
        <taxon>Spermatophyta</taxon>
        <taxon>Magnoliopsida</taxon>
        <taxon>eudicotyledons</taxon>
        <taxon>Gunneridae</taxon>
        <taxon>Pentapetalae</taxon>
        <taxon>rosids</taxon>
        <taxon>fabids</taxon>
        <taxon>Fabales</taxon>
        <taxon>Fabaceae</taxon>
        <taxon>Papilionoideae</taxon>
        <taxon>50 kb inversion clade</taxon>
        <taxon>genistoids sensu lato</taxon>
        <taxon>core genistoids</taxon>
        <taxon>Genisteae</taxon>
        <taxon>Lupinus</taxon>
    </lineage>
</organism>
<evidence type="ECO:0000313" key="1">
    <source>
        <dbReference type="EMBL" id="CAL0307460.1"/>
    </source>
</evidence>
<evidence type="ECO:0000313" key="2">
    <source>
        <dbReference type="Proteomes" id="UP001497480"/>
    </source>
</evidence>
<reference evidence="1 2" key="1">
    <citation type="submission" date="2024-03" db="EMBL/GenBank/DDBJ databases">
        <authorList>
            <person name="Martinez-Hernandez J."/>
        </authorList>
    </citation>
    <scope>NUCLEOTIDE SEQUENCE [LARGE SCALE GENOMIC DNA]</scope>
</reference>
<protein>
    <submittedName>
        <fullName evidence="1">Uncharacterized protein</fullName>
    </submittedName>
</protein>
<accession>A0AAV1WDT9</accession>
<keyword evidence="2" id="KW-1185">Reference proteome</keyword>
<proteinExistence type="predicted"/>
<gene>
    <name evidence="1" type="ORF">LLUT_LOCUS8520</name>
</gene>
<name>A0AAV1WDT9_LUPLU</name>